<comment type="similarity">
    <text evidence="1">Belongs to the complex I NDUFA12 subunit family.</text>
</comment>
<feature type="compositionally biased region" description="Basic and acidic residues" evidence="2">
    <location>
        <begin position="140"/>
        <end position="192"/>
    </location>
</feature>
<organism evidence="3 4">
    <name type="scientific">Coniosporium apollinis (strain CBS 100218)</name>
    <name type="common">Rock-inhabiting black yeast</name>
    <dbReference type="NCBI Taxonomy" id="1168221"/>
    <lineage>
        <taxon>Eukaryota</taxon>
        <taxon>Fungi</taxon>
        <taxon>Dikarya</taxon>
        <taxon>Ascomycota</taxon>
        <taxon>Pezizomycotina</taxon>
        <taxon>Dothideomycetes</taxon>
        <taxon>Dothideomycetes incertae sedis</taxon>
        <taxon>Coniosporium</taxon>
    </lineage>
</organism>
<evidence type="ECO:0000313" key="3">
    <source>
        <dbReference type="EMBL" id="EON67551.1"/>
    </source>
</evidence>
<name>R7Z0W2_CONA1</name>
<dbReference type="AlphaFoldDB" id="R7Z0W2"/>
<dbReference type="OrthoDB" id="10255576at2759"/>
<proteinExistence type="inferred from homology"/>
<dbReference type="InterPro" id="IPR052618">
    <property type="entry name" value="ComplexI_NDUFA12"/>
</dbReference>
<protein>
    <submittedName>
        <fullName evidence="3">Uncharacterized protein</fullName>
    </submittedName>
</protein>
<dbReference type="HOGENOM" id="CLU_067876_0_0_1"/>
<dbReference type="PANTHER" id="PTHR32470">
    <property type="entry name" value="ADH DEHYDROGENASE [UBIQUINONE] 1 ALPHA SUBCOMPLEX ASSEMBLY FACTOR 2"/>
    <property type="match status" value="1"/>
</dbReference>
<evidence type="ECO:0000313" key="4">
    <source>
        <dbReference type="Proteomes" id="UP000016924"/>
    </source>
</evidence>
<evidence type="ECO:0000256" key="1">
    <source>
        <dbReference type="ARBA" id="ARBA00007355"/>
    </source>
</evidence>
<dbReference type="STRING" id="1168221.R7Z0W2"/>
<accession>R7Z0W2</accession>
<dbReference type="EMBL" id="JH767588">
    <property type="protein sequence ID" value="EON67551.1"/>
    <property type="molecule type" value="Genomic_DNA"/>
</dbReference>
<evidence type="ECO:0000256" key="2">
    <source>
        <dbReference type="SAM" id="MobiDB-lite"/>
    </source>
</evidence>
<dbReference type="GO" id="GO:0032981">
    <property type="term" value="P:mitochondrial respiratory chain complex I assembly"/>
    <property type="evidence" value="ECO:0007669"/>
    <property type="project" value="TreeGrafter"/>
</dbReference>
<dbReference type="PANTHER" id="PTHR32470:SF2">
    <property type="entry name" value="NADH DEHYDROGENASE [UBIQUINONE] 1 ALPHA SUBCOMPLEX ASSEMBLY FACTOR 2"/>
    <property type="match status" value="1"/>
</dbReference>
<dbReference type="GO" id="GO:0045271">
    <property type="term" value="C:respiratory chain complex I"/>
    <property type="evidence" value="ECO:0007669"/>
    <property type="project" value="InterPro"/>
</dbReference>
<gene>
    <name evidence="3" type="ORF">W97_06919</name>
</gene>
<feature type="region of interest" description="Disordered" evidence="2">
    <location>
        <begin position="100"/>
        <end position="203"/>
    </location>
</feature>
<dbReference type="Pfam" id="PF05071">
    <property type="entry name" value="NDUFA12"/>
    <property type="match status" value="1"/>
</dbReference>
<dbReference type="GeneID" id="19904230"/>
<dbReference type="InterPro" id="IPR007763">
    <property type="entry name" value="NDUFA12"/>
</dbReference>
<dbReference type="eggNOG" id="ENOG502S4QH">
    <property type="taxonomic scope" value="Eukaryota"/>
</dbReference>
<feature type="compositionally biased region" description="Low complexity" evidence="2">
    <location>
        <begin position="116"/>
        <end position="127"/>
    </location>
</feature>
<reference evidence="4" key="1">
    <citation type="submission" date="2012-06" db="EMBL/GenBank/DDBJ databases">
        <title>The genome sequence of Coniosporium apollinis CBS 100218.</title>
        <authorList>
            <consortium name="The Broad Institute Genome Sequencing Platform"/>
            <person name="Cuomo C."/>
            <person name="Gorbushina A."/>
            <person name="Noack S."/>
            <person name="Walker B."/>
            <person name="Young S.K."/>
            <person name="Zeng Q."/>
            <person name="Gargeya S."/>
            <person name="Fitzgerald M."/>
            <person name="Haas B."/>
            <person name="Abouelleil A."/>
            <person name="Alvarado L."/>
            <person name="Arachchi H.M."/>
            <person name="Berlin A.M."/>
            <person name="Chapman S.B."/>
            <person name="Goldberg J."/>
            <person name="Griggs A."/>
            <person name="Gujja S."/>
            <person name="Hansen M."/>
            <person name="Howarth C."/>
            <person name="Imamovic A."/>
            <person name="Larimer J."/>
            <person name="McCowan C."/>
            <person name="Montmayeur A."/>
            <person name="Murphy C."/>
            <person name="Neiman D."/>
            <person name="Pearson M."/>
            <person name="Priest M."/>
            <person name="Roberts A."/>
            <person name="Saif S."/>
            <person name="Shea T."/>
            <person name="Sisk P."/>
            <person name="Sykes S."/>
            <person name="Wortman J."/>
            <person name="Nusbaum C."/>
            <person name="Birren B."/>
        </authorList>
    </citation>
    <scope>NUCLEOTIDE SEQUENCE [LARGE SCALE GENOMIC DNA]</scope>
    <source>
        <strain evidence="4">CBS 100218</strain>
    </source>
</reference>
<keyword evidence="4" id="KW-1185">Reference proteome</keyword>
<dbReference type="RefSeq" id="XP_007782868.1">
    <property type="nucleotide sequence ID" value="XM_007784678.1"/>
</dbReference>
<sequence>MPSGPGTIKQWWYRWKSLRLPWRKTWLCGSDLAGNTFWEFKDAMNANRVRRIVRYNPRAHYADVKMAPQWIQWLRHTRYDPPSISEQQLDEIRQHQMKELAAAADQRWASKPSALDPPSKQQPLLPLRPRDPAGDAPQTEPEHREGVRNMAASHDEVVKSVEGEDVDKGRFKGETREPPWKGEKAAPQEEYKSWTPSAAKRRS</sequence>
<dbReference type="GO" id="GO:0005739">
    <property type="term" value="C:mitochondrion"/>
    <property type="evidence" value="ECO:0007669"/>
    <property type="project" value="TreeGrafter"/>
</dbReference>
<dbReference type="OMA" id="WQPKAWD"/>
<dbReference type="Proteomes" id="UP000016924">
    <property type="component" value="Unassembled WGS sequence"/>
</dbReference>